<proteinExistence type="predicted"/>
<keyword evidence="1" id="KW-1185">Reference proteome</keyword>
<evidence type="ECO:0000313" key="1">
    <source>
        <dbReference type="Proteomes" id="UP000189701"/>
    </source>
</evidence>
<dbReference type="eggNOG" id="KOG0017">
    <property type="taxonomic scope" value="Eukaryota"/>
</dbReference>
<protein>
    <submittedName>
        <fullName evidence="2">Uncharacterized protein LOC104226209</fullName>
    </submittedName>
</protein>
<dbReference type="InterPro" id="IPR050951">
    <property type="entry name" value="Retrovirus_Pol_polyprotein"/>
</dbReference>
<dbReference type="InterPro" id="IPR043502">
    <property type="entry name" value="DNA/RNA_pol_sf"/>
</dbReference>
<dbReference type="STRING" id="4096.A0A1U7WGP5"/>
<dbReference type="PANTHER" id="PTHR37984:SF5">
    <property type="entry name" value="PROTEIN NYNRIN-LIKE"/>
    <property type="match status" value="1"/>
</dbReference>
<sequence length="147" mass="16644">MVSNQGIKINPDKIKAIEDITIVDSVKAVQRLTGRIAALRRFISRSSYRSHKFFSLLKKKNYFTWTPECQQALEELKRYLSSPPLLSHAEGRQETLLVLGGVGNHVEVGEPSARFRHATEESNHKAMNTSLELLDKKREAVLVRMAA</sequence>
<dbReference type="SUPFAM" id="SSF56672">
    <property type="entry name" value="DNA/RNA polymerases"/>
    <property type="match status" value="1"/>
</dbReference>
<dbReference type="AlphaFoldDB" id="A0A1U7WGP5"/>
<dbReference type="OrthoDB" id="1303608at2759"/>
<dbReference type="Gene3D" id="3.30.70.270">
    <property type="match status" value="1"/>
</dbReference>
<name>A0A1U7WGP5_NICSY</name>
<dbReference type="Proteomes" id="UP000189701">
    <property type="component" value="Unplaced"/>
</dbReference>
<dbReference type="PANTHER" id="PTHR37984">
    <property type="entry name" value="PROTEIN CBG26694"/>
    <property type="match status" value="1"/>
</dbReference>
<organism evidence="1 2">
    <name type="scientific">Nicotiana sylvestris</name>
    <name type="common">Wood tobacco</name>
    <name type="synonym">South American tobacco</name>
    <dbReference type="NCBI Taxonomy" id="4096"/>
    <lineage>
        <taxon>Eukaryota</taxon>
        <taxon>Viridiplantae</taxon>
        <taxon>Streptophyta</taxon>
        <taxon>Embryophyta</taxon>
        <taxon>Tracheophyta</taxon>
        <taxon>Spermatophyta</taxon>
        <taxon>Magnoliopsida</taxon>
        <taxon>eudicotyledons</taxon>
        <taxon>Gunneridae</taxon>
        <taxon>Pentapetalae</taxon>
        <taxon>asterids</taxon>
        <taxon>lamiids</taxon>
        <taxon>Solanales</taxon>
        <taxon>Solanaceae</taxon>
        <taxon>Nicotianoideae</taxon>
        <taxon>Nicotianeae</taxon>
        <taxon>Nicotiana</taxon>
    </lineage>
</organism>
<accession>A0A1U7WGP5</accession>
<gene>
    <name evidence="2" type="primary">LOC104226209</name>
</gene>
<dbReference type="RefSeq" id="XP_009776431.1">
    <property type="nucleotide sequence ID" value="XM_009778129.1"/>
</dbReference>
<reference evidence="2" key="2">
    <citation type="submission" date="2025-08" db="UniProtKB">
        <authorList>
            <consortium name="RefSeq"/>
        </authorList>
    </citation>
    <scope>IDENTIFICATION</scope>
    <source>
        <tissue evidence="2">Leaf</tissue>
    </source>
</reference>
<reference evidence="1" key="1">
    <citation type="journal article" date="2013" name="Genome Biol.">
        <title>Reference genomes and transcriptomes of Nicotiana sylvestris and Nicotiana tomentosiformis.</title>
        <authorList>
            <person name="Sierro N."/>
            <person name="Battey J.N."/>
            <person name="Ouadi S."/>
            <person name="Bovet L."/>
            <person name="Goepfert S."/>
            <person name="Bakaher N."/>
            <person name="Peitsch M.C."/>
            <person name="Ivanov N.V."/>
        </authorList>
    </citation>
    <scope>NUCLEOTIDE SEQUENCE [LARGE SCALE GENOMIC DNA]</scope>
</reference>
<evidence type="ECO:0000313" key="2">
    <source>
        <dbReference type="RefSeq" id="XP_009776431.1"/>
    </source>
</evidence>
<dbReference type="InterPro" id="IPR043128">
    <property type="entry name" value="Rev_trsase/Diguanyl_cyclase"/>
</dbReference>